<protein>
    <submittedName>
        <fullName evidence="2">Uncharacterized protein</fullName>
    </submittedName>
</protein>
<evidence type="ECO:0000256" key="1">
    <source>
        <dbReference type="SAM" id="Phobius"/>
    </source>
</evidence>
<feature type="non-terminal residue" evidence="2">
    <location>
        <position position="84"/>
    </location>
</feature>
<dbReference type="Proteomes" id="UP000768163">
    <property type="component" value="Unassembled WGS sequence"/>
</dbReference>
<accession>A0A8J7YU28</accession>
<reference evidence="2" key="1">
    <citation type="submission" date="2019-11" db="EMBL/GenBank/DDBJ databases">
        <title>Lipid analysis of CO2-rich subsurface aquifers suggests an autotrophy-based deep biosphere with lysolipids enriched in CPR bacteria.</title>
        <authorList>
            <person name="Probst A.J."/>
            <person name="Elling F.J."/>
            <person name="Castelle C.J."/>
            <person name="Zhu Q."/>
            <person name="Elvert M."/>
            <person name="Birarda G."/>
            <person name="Holman H.-Y."/>
            <person name="Lane K.R."/>
            <person name="Ladd B."/>
            <person name="Ryan M.C."/>
            <person name="Woyke T."/>
            <person name="Hinrichs K.-U."/>
            <person name="Banfield J.F."/>
        </authorList>
    </citation>
    <scope>NUCLEOTIDE SEQUENCE</scope>
    <source>
        <strain evidence="2">CG_2015-01_33_1645</strain>
    </source>
</reference>
<dbReference type="AlphaFoldDB" id="A0A8J7YU28"/>
<comment type="caution">
    <text evidence="2">The sequence shown here is derived from an EMBL/GenBank/DDBJ whole genome shotgun (WGS) entry which is preliminary data.</text>
</comment>
<evidence type="ECO:0000313" key="2">
    <source>
        <dbReference type="EMBL" id="NCN65751.1"/>
    </source>
</evidence>
<feature type="transmembrane region" description="Helical" evidence="1">
    <location>
        <begin position="65"/>
        <end position="83"/>
    </location>
</feature>
<name>A0A8J7YU28_9ARCH</name>
<keyword evidence="1" id="KW-0812">Transmembrane</keyword>
<sequence>MSAKYYKKGAICYQKIGYYEKSRKLLTMVANIEKGKGCLIQSQPIHWQENQQDTNTNTNTKQYKVLFIVVAIGIFLIFLFLTGV</sequence>
<organism evidence="2 3">
    <name type="scientific">Candidatus Altarchaeum hamiconexum</name>
    <dbReference type="NCBI Taxonomy" id="1803513"/>
    <lineage>
        <taxon>Archaea</taxon>
        <taxon>Candidatus Altarchaeota</taxon>
        <taxon>Candidatus Altiarchaeia</taxon>
        <taxon>Candidatus Altarchaeales</taxon>
        <taxon>Candidatus Altarchaeaceae</taxon>
        <taxon>Candidatus Altarchaeum</taxon>
    </lineage>
</organism>
<dbReference type="EMBL" id="JAACVF010000231">
    <property type="protein sequence ID" value="NCN65751.1"/>
    <property type="molecule type" value="Genomic_DNA"/>
</dbReference>
<keyword evidence="1" id="KW-1133">Transmembrane helix</keyword>
<evidence type="ECO:0000313" key="3">
    <source>
        <dbReference type="Proteomes" id="UP000768163"/>
    </source>
</evidence>
<gene>
    <name evidence="2" type="ORF">GW910_06840</name>
</gene>
<proteinExistence type="predicted"/>
<keyword evidence="1" id="KW-0472">Membrane</keyword>